<keyword evidence="1" id="KW-1133">Transmembrane helix</keyword>
<comment type="caution">
    <text evidence="2">The sequence shown here is derived from an EMBL/GenBank/DDBJ whole genome shotgun (WGS) entry which is preliminary data.</text>
</comment>
<accession>A0AAV6ZUY1</accession>
<dbReference type="AlphaFoldDB" id="A0AAV6ZUY1"/>
<proteinExistence type="predicted"/>
<feature type="transmembrane region" description="Helical" evidence="1">
    <location>
        <begin position="33"/>
        <end position="56"/>
    </location>
</feature>
<keyword evidence="1" id="KW-0812">Transmembrane</keyword>
<evidence type="ECO:0000313" key="3">
    <source>
        <dbReference type="Proteomes" id="UP000824782"/>
    </source>
</evidence>
<keyword evidence="3" id="KW-1185">Reference proteome</keyword>
<organism evidence="2 3">
    <name type="scientific">Engystomops pustulosus</name>
    <name type="common">Tungara frog</name>
    <name type="synonym">Physalaemus pustulosus</name>
    <dbReference type="NCBI Taxonomy" id="76066"/>
    <lineage>
        <taxon>Eukaryota</taxon>
        <taxon>Metazoa</taxon>
        <taxon>Chordata</taxon>
        <taxon>Craniata</taxon>
        <taxon>Vertebrata</taxon>
        <taxon>Euteleostomi</taxon>
        <taxon>Amphibia</taxon>
        <taxon>Batrachia</taxon>
        <taxon>Anura</taxon>
        <taxon>Neobatrachia</taxon>
        <taxon>Hyloidea</taxon>
        <taxon>Leptodactylidae</taxon>
        <taxon>Leiuperinae</taxon>
        <taxon>Engystomops</taxon>
    </lineage>
</organism>
<protein>
    <submittedName>
        <fullName evidence="2">Uncharacterized protein</fullName>
    </submittedName>
</protein>
<keyword evidence="1" id="KW-0472">Membrane</keyword>
<name>A0AAV6ZUY1_ENGPU</name>
<dbReference type="EMBL" id="WNYA01000010">
    <property type="protein sequence ID" value="KAG8553119.1"/>
    <property type="molecule type" value="Genomic_DNA"/>
</dbReference>
<reference evidence="2" key="1">
    <citation type="thesis" date="2020" institute="ProQuest LLC" country="789 East Eisenhower Parkway, Ann Arbor, MI, USA">
        <title>Comparative Genomics and Chromosome Evolution.</title>
        <authorList>
            <person name="Mudd A.B."/>
        </authorList>
    </citation>
    <scope>NUCLEOTIDE SEQUENCE</scope>
    <source>
        <strain evidence="2">237g6f4</strain>
        <tissue evidence="2">Blood</tissue>
    </source>
</reference>
<sequence length="101" mass="11740">MKYLHCEVLFFDIWRCIYSQRISLHPRSVYNDLLYIDISFLPCCIMLGLHFLCSLFELNIVILQYKMGSIHQTAVPCHFCGVGELSACITLRGSITKYRKS</sequence>
<dbReference type="Proteomes" id="UP000824782">
    <property type="component" value="Unassembled WGS sequence"/>
</dbReference>
<evidence type="ECO:0000256" key="1">
    <source>
        <dbReference type="SAM" id="Phobius"/>
    </source>
</evidence>
<evidence type="ECO:0000313" key="2">
    <source>
        <dbReference type="EMBL" id="KAG8553119.1"/>
    </source>
</evidence>
<gene>
    <name evidence="2" type="ORF">GDO81_003280</name>
</gene>